<accession>A0A4S2MNS5</accession>
<dbReference type="InParanoid" id="A0A4S2MNS5"/>
<dbReference type="InterPro" id="IPR013525">
    <property type="entry name" value="ABC2_TM"/>
</dbReference>
<evidence type="ECO:0000256" key="4">
    <source>
        <dbReference type="ARBA" id="ARBA00022692"/>
    </source>
</evidence>
<dbReference type="PROSITE" id="PS50893">
    <property type="entry name" value="ABC_TRANSPORTER_2"/>
    <property type="match status" value="2"/>
</dbReference>
<comment type="subcellular location">
    <subcellularLocation>
        <location evidence="1">Membrane</location>
        <topology evidence="1">Multi-pass membrane protein</topology>
    </subcellularLocation>
</comment>
<feature type="transmembrane region" description="Helical" evidence="9">
    <location>
        <begin position="453"/>
        <end position="474"/>
    </location>
</feature>
<dbReference type="GO" id="GO:0016887">
    <property type="term" value="F:ATP hydrolysis activity"/>
    <property type="evidence" value="ECO:0007669"/>
    <property type="project" value="InterPro"/>
</dbReference>
<feature type="transmembrane region" description="Helical" evidence="9">
    <location>
        <begin position="1153"/>
        <end position="1177"/>
    </location>
</feature>
<keyword evidence="4 9" id="KW-0812">Transmembrane</keyword>
<evidence type="ECO:0000256" key="3">
    <source>
        <dbReference type="ARBA" id="ARBA00022448"/>
    </source>
</evidence>
<evidence type="ECO:0000256" key="2">
    <source>
        <dbReference type="ARBA" id="ARBA00006012"/>
    </source>
</evidence>
<keyword evidence="3" id="KW-0813">Transport</keyword>
<evidence type="ECO:0000256" key="6">
    <source>
        <dbReference type="ARBA" id="ARBA00022840"/>
    </source>
</evidence>
<sequence>MADSSAVKFREWLLKLKEQRQQLGIAEKQLPLTWRNLSVLGEDSRFVEVDTVGSILNPLNGIRKARGQKNTRHLLKNFNGQVMPGEMMLVVGRPGSGCTTFLKTLANKRAGYSKVEGDVRYASLDHKQAANYRQQILYNSEEDIHVPTLTVGQTKSFALRNKTPKTRPDGQDRSDFVEEHQTEILNALGIGHTAGTLVGNEYIRGVSGGERKRVSLSEVLAGQSPVQLWDNSTRGLDASTALDLIRVWRAMADVDQRTIIATLYQTGNLLYNLFDKVLVIAEGRAIYYGPRATAKAYFESLGFECPDGANIADFLTSVTVATERRIRPGFQTFPRTIDDFVTAYENSDVYRTMMEQIQDPGTMTDIAETFKQSVMKEKFHPRGNPSPYTVTLVEQIKACTIRGFQIQRGDVLSMIAKIASAIIQALVVGSLFYNLSLGSDSTFVRPGALFYPIVFFAIQAMSEVAASFMGRPILMRHKDFALYRPTAYTISSVIVDIPITILQVSIFDIIYYFMCGFQMDAGRFFFNWFILITMSLTMNSMFRACGALCAKFGNAAKASGFLMMVMMLYAGYMVPYYEMKVWFRWLFYLNPVAYGFESLMLNEYDNLMISCDPPQLVPFGPSYTNPAHQSCTVPGSLGNGFIDGNAYIYQQYNYSQGHKWRGFGLLCAFWAFTMFLTALGFEQLKLGSQSSSLVFKRGAGEKRPLVLDEEKSQSDATIGLNYVQSTAEGDEKEKEIDGKKGEMEGKAVFSWRKLNYTVNYQGGKKQLLHDVAGYVKPGQLMALMGSSGAGKTTLLDVLAQRKDEGYITGEIMVDGRPLGVSFQRSAGYCEQLDIHEPTSTVREALEFSAKLRQSSTATDAEKLAYVDTIVDLLEMSDISDAIIGSPGAGLTVEQRKRLTIGVELVAKPSIVFLDEPTSGLDGQSAYNIVRFMRRLANTGQAVLCTIHQPSASLFEEFDTLLLLAKGGYTSYFGPTGKKSCIVLEYFARHGAPCEKDVNPAEHIVDTVQGRNTENTNWADIWLASPECTQRLQEVDALKEDCLSRPPSTKDDGRDFATPTMRQIEIVLERHITSLWRNPDYIMNKMMLHIINALFGGFTFWKIGNSAFDLQLTVFSVFNFLFVAPGVINQMQPLFLHNRDIFEAREKKSKTYKWIAFVCAQAIAEVPWLIICAVLYFACWYFTTGLPVKASISGQVFFQMILYEFLYTAIGQSIAAYSPNEFFAHLINPIVLGCALITFCGVLVPYTNMPTFWKYWLYWLDPFHYLMGGLLTQPLYHKTVICKPHELARFSPPANMTCGEYLEKFLGSAFGYVVDGEEREMCGYCAFSNGGEYARTFNLNEKGTGWRDTGITALFVVSSYVCVIAMMKVRSKKTKSAKAD</sequence>
<feature type="domain" description="ABC transporter" evidence="10">
    <location>
        <begin position="751"/>
        <end position="990"/>
    </location>
</feature>
<feature type="domain" description="ABC transporter" evidence="10">
    <location>
        <begin position="57"/>
        <end position="307"/>
    </location>
</feature>
<dbReference type="InterPro" id="IPR043926">
    <property type="entry name" value="ABCG_dom"/>
</dbReference>
<evidence type="ECO:0000256" key="8">
    <source>
        <dbReference type="ARBA" id="ARBA00023136"/>
    </source>
</evidence>
<feature type="transmembrane region" description="Helical" evidence="9">
    <location>
        <begin position="1189"/>
        <end position="1209"/>
    </location>
</feature>
<feature type="transmembrane region" description="Helical" evidence="9">
    <location>
        <begin position="1221"/>
        <end position="1245"/>
    </location>
</feature>
<dbReference type="OrthoDB" id="245989at2759"/>
<dbReference type="InterPro" id="IPR034003">
    <property type="entry name" value="ABCG_PDR_2"/>
</dbReference>
<dbReference type="GO" id="GO:0005524">
    <property type="term" value="F:ATP binding"/>
    <property type="evidence" value="ECO:0007669"/>
    <property type="project" value="UniProtKB-KW"/>
</dbReference>
<dbReference type="PANTHER" id="PTHR19241">
    <property type="entry name" value="ATP-BINDING CASSETTE TRANSPORTER"/>
    <property type="match status" value="1"/>
</dbReference>
<dbReference type="Proteomes" id="UP000298138">
    <property type="component" value="Unassembled WGS sequence"/>
</dbReference>
<feature type="transmembrane region" description="Helical" evidence="9">
    <location>
        <begin position="1109"/>
        <end position="1127"/>
    </location>
</feature>
<protein>
    <submittedName>
        <fullName evidence="11">Putative ABC multidrug transporter</fullName>
    </submittedName>
</protein>
<dbReference type="PROSITE" id="PS00211">
    <property type="entry name" value="ABC_TRANSPORTER_1"/>
    <property type="match status" value="1"/>
</dbReference>
<dbReference type="Pfam" id="PF01061">
    <property type="entry name" value="ABC2_membrane"/>
    <property type="match status" value="2"/>
</dbReference>
<organism evidence="11 12">
    <name type="scientific">Ascodesmis nigricans</name>
    <dbReference type="NCBI Taxonomy" id="341454"/>
    <lineage>
        <taxon>Eukaryota</taxon>
        <taxon>Fungi</taxon>
        <taxon>Dikarya</taxon>
        <taxon>Ascomycota</taxon>
        <taxon>Pezizomycotina</taxon>
        <taxon>Pezizomycetes</taxon>
        <taxon>Pezizales</taxon>
        <taxon>Ascodesmidaceae</taxon>
        <taxon>Ascodesmis</taxon>
    </lineage>
</organism>
<dbReference type="InterPro" id="IPR027417">
    <property type="entry name" value="P-loop_NTPase"/>
</dbReference>
<keyword evidence="12" id="KW-1185">Reference proteome</keyword>
<dbReference type="GO" id="GO:0016020">
    <property type="term" value="C:membrane"/>
    <property type="evidence" value="ECO:0007669"/>
    <property type="project" value="UniProtKB-SubCell"/>
</dbReference>
<reference evidence="11 12" key="1">
    <citation type="submission" date="2019-04" db="EMBL/GenBank/DDBJ databases">
        <title>Comparative genomics and transcriptomics to analyze fruiting body development in filamentous ascomycetes.</title>
        <authorList>
            <consortium name="DOE Joint Genome Institute"/>
            <person name="Lutkenhaus R."/>
            <person name="Traeger S."/>
            <person name="Breuer J."/>
            <person name="Kuo A."/>
            <person name="Lipzen A."/>
            <person name="Pangilinan J."/>
            <person name="Dilworth D."/>
            <person name="Sandor L."/>
            <person name="Poggeler S."/>
            <person name="Barry K."/>
            <person name="Grigoriev I.V."/>
            <person name="Nowrousian M."/>
        </authorList>
    </citation>
    <scope>NUCLEOTIDE SEQUENCE [LARGE SCALE GENOMIC DNA]</scope>
    <source>
        <strain evidence="11 12">CBS 389.68</strain>
    </source>
</reference>
<feature type="transmembrane region" description="Helical" evidence="9">
    <location>
        <begin position="662"/>
        <end position="681"/>
    </location>
</feature>
<dbReference type="Pfam" id="PF00005">
    <property type="entry name" value="ABC_tran"/>
    <property type="match status" value="2"/>
</dbReference>
<gene>
    <name evidence="11" type="ORF">EX30DRAFT_322162</name>
</gene>
<proteinExistence type="inferred from homology"/>
<keyword evidence="5" id="KW-0547">Nucleotide-binding</keyword>
<dbReference type="FunFam" id="3.40.50.300:FF:000054">
    <property type="entry name" value="ABC multidrug transporter atrF"/>
    <property type="match status" value="1"/>
</dbReference>
<evidence type="ECO:0000313" key="12">
    <source>
        <dbReference type="Proteomes" id="UP000298138"/>
    </source>
</evidence>
<evidence type="ECO:0000256" key="9">
    <source>
        <dbReference type="SAM" id="Phobius"/>
    </source>
</evidence>
<evidence type="ECO:0000256" key="7">
    <source>
        <dbReference type="ARBA" id="ARBA00022989"/>
    </source>
</evidence>
<feature type="transmembrane region" description="Helical" evidence="9">
    <location>
        <begin position="558"/>
        <end position="577"/>
    </location>
</feature>
<feature type="transmembrane region" description="Helical" evidence="9">
    <location>
        <begin position="1349"/>
        <end position="1368"/>
    </location>
</feature>
<keyword evidence="8 9" id="KW-0472">Membrane</keyword>
<dbReference type="InterPro" id="IPR034001">
    <property type="entry name" value="ABCG_PDR_1"/>
</dbReference>
<dbReference type="InterPro" id="IPR017871">
    <property type="entry name" value="ABC_transporter-like_CS"/>
</dbReference>
<dbReference type="SMART" id="SM00382">
    <property type="entry name" value="AAA"/>
    <property type="match status" value="2"/>
</dbReference>
<dbReference type="Pfam" id="PF06422">
    <property type="entry name" value="PDR_CDR"/>
    <property type="match status" value="1"/>
</dbReference>
<dbReference type="GO" id="GO:0140359">
    <property type="term" value="F:ABC-type transporter activity"/>
    <property type="evidence" value="ECO:0007669"/>
    <property type="project" value="InterPro"/>
</dbReference>
<keyword evidence="6" id="KW-0067">ATP-binding</keyword>
<dbReference type="InterPro" id="IPR003439">
    <property type="entry name" value="ABC_transporter-like_ATP-bd"/>
</dbReference>
<feature type="transmembrane region" description="Helical" evidence="9">
    <location>
        <begin position="486"/>
        <end position="513"/>
    </location>
</feature>
<dbReference type="SUPFAM" id="SSF52540">
    <property type="entry name" value="P-loop containing nucleoside triphosphate hydrolases"/>
    <property type="match status" value="2"/>
</dbReference>
<evidence type="ECO:0000313" key="11">
    <source>
        <dbReference type="EMBL" id="TGZ78782.1"/>
    </source>
</evidence>
<evidence type="ECO:0000256" key="5">
    <source>
        <dbReference type="ARBA" id="ARBA00022741"/>
    </source>
</evidence>
<dbReference type="STRING" id="341454.A0A4S2MNS5"/>
<feature type="transmembrane region" description="Helical" evidence="9">
    <location>
        <begin position="525"/>
        <end position="546"/>
    </location>
</feature>
<name>A0A4S2MNS5_9PEZI</name>
<dbReference type="InterPro" id="IPR003593">
    <property type="entry name" value="AAA+_ATPase"/>
</dbReference>
<keyword evidence="7 9" id="KW-1133">Transmembrane helix</keyword>
<dbReference type="CDD" id="cd03233">
    <property type="entry name" value="ABCG_PDR_domain1"/>
    <property type="match status" value="1"/>
</dbReference>
<dbReference type="Pfam" id="PF19055">
    <property type="entry name" value="ABC2_membrane_7"/>
    <property type="match status" value="1"/>
</dbReference>
<dbReference type="EMBL" id="ML220138">
    <property type="protein sequence ID" value="TGZ78782.1"/>
    <property type="molecule type" value="Genomic_DNA"/>
</dbReference>
<dbReference type="Gene3D" id="3.40.50.300">
    <property type="entry name" value="P-loop containing nucleotide triphosphate hydrolases"/>
    <property type="match status" value="2"/>
</dbReference>
<evidence type="ECO:0000256" key="1">
    <source>
        <dbReference type="ARBA" id="ARBA00004141"/>
    </source>
</evidence>
<evidence type="ECO:0000259" key="10">
    <source>
        <dbReference type="PROSITE" id="PS50893"/>
    </source>
</evidence>
<dbReference type="InterPro" id="IPR010929">
    <property type="entry name" value="PDR_CDR_ABC"/>
</dbReference>
<dbReference type="CDD" id="cd03232">
    <property type="entry name" value="ABCG_PDR_domain2"/>
    <property type="match status" value="1"/>
</dbReference>
<comment type="similarity">
    <text evidence="2">Belongs to the ABC transporter superfamily. ABCG family. PDR (TC 3.A.1.205) subfamily.</text>
</comment>
<feature type="transmembrane region" description="Helical" evidence="9">
    <location>
        <begin position="411"/>
        <end position="433"/>
    </location>
</feature>